<keyword evidence="2" id="KW-1185">Reference proteome</keyword>
<dbReference type="Proteomes" id="UP001392318">
    <property type="component" value="Unassembled WGS sequence"/>
</dbReference>
<protein>
    <submittedName>
        <fullName evidence="1">DNA topoisomerase (ATP-hydrolyzing) subunit B</fullName>
        <ecNumber evidence="1">5.6.2.2</ecNumber>
    </submittedName>
</protein>
<comment type="caution">
    <text evidence="1">The sequence shown here is derived from an EMBL/GenBank/DDBJ whole genome shotgun (WGS) entry which is preliminary data.</text>
</comment>
<organism evidence="1 2">
    <name type="scientific">Paraburkholderia unamae</name>
    <dbReference type="NCBI Taxonomy" id="219649"/>
    <lineage>
        <taxon>Bacteria</taxon>
        <taxon>Pseudomonadati</taxon>
        <taxon>Pseudomonadota</taxon>
        <taxon>Betaproteobacteria</taxon>
        <taxon>Burkholderiales</taxon>
        <taxon>Burkholderiaceae</taxon>
        <taxon>Paraburkholderia</taxon>
    </lineage>
</organism>
<name>A0ACC6RFX7_9BURK</name>
<evidence type="ECO:0000313" key="1">
    <source>
        <dbReference type="EMBL" id="MEM5400460.1"/>
    </source>
</evidence>
<dbReference type="EMBL" id="JAYMRU010000006">
    <property type="protein sequence ID" value="MEM5400460.1"/>
    <property type="molecule type" value="Genomic_DNA"/>
</dbReference>
<accession>A0ACC6RFX7</accession>
<keyword evidence="1" id="KW-0413">Isomerase</keyword>
<dbReference type="EC" id="5.6.2.2" evidence="1"/>
<sequence length="823" mass="91378">MTDTNNSQPDNSYGASSIQILEGLEAVRKRPGMYIGDTSDGTGLHHLVFEVLDNSIDEALAGYCNDIHVVIHADNSISITDNGRGIPTDVKMDDKHDPKRSAAEIVMTELHAGGKFDQNSYKVSGGLHGVGVSCVNALSSFLRLTVRRDGKKHFMEFHRGVPQNRVLEERDGYTVSPMQLLGDTENRGTEVHFMADETIFGSVEYHYDILAKRIRELSFLNNGVRIRLTDQRTGKEDDFAFAGGVKGFVEYINKAKQVLHPNIFYISGEKDGVGVEVAMQWNDSYNESVLCFTNNIPQRDGGTHLTGLRAAMTRVINKYIADNEIAKKAKVETSGDDMREGLSCVLSVKVPEPKFSSQTKDKLVSSEVRAPVEEVVAKALEEFLLETPNDAKTICGKIVDAARARDAARKAREMTRRKGVLDGVGLPGKLADCQEKDPAKSEVYIVEGDSAGGSAKQGRDRKFQAILPLRGKVLNVEKARYDKLLSSEQIVTLITALGCGIGKDDYNLDKLRYHRIIIMTDADVDGAHIRTLLLTFFYRQMPEMIERGYVYIAQPPLYKLKAGKDERYLKDDSELNAHMLRLALQGSELVPNEGATPISGDALGELARSYQLARGVVDRLSRLYDERALEAIMDGVAIDLSSEASTEGSARALEAQLRDDPLKPEVSVVPMYDQVREQRSLRVERRHHGNVKVSVIDEEFQLTADYQQLVNTANTFKGLIGKNAVIKRGERSMAVNDFKSAMKWLIADAERNVSKQRYKGLGEMNPGQLWETTMDPTVRRLLRVQIEDAIAADGIFTTLMGDDVEPRRAFIESNALRAGNIDV</sequence>
<gene>
    <name evidence="1" type="primary">gyrB</name>
    <name evidence="1" type="ORF">VSR83_10235</name>
</gene>
<reference evidence="1" key="1">
    <citation type="submission" date="2024-01" db="EMBL/GenBank/DDBJ databases">
        <title>The diversity of rhizobia nodulating Mimosa spp. in eleven states of Brazil covering several biomes is determined by host plant, location, and edaphic factors.</title>
        <authorList>
            <person name="Rouws L."/>
            <person name="Barauna A."/>
            <person name="Beukes C."/>
            <person name="De Faria S.M."/>
            <person name="Gross E."/>
            <person name="Dos Reis Junior F.B."/>
            <person name="Simon M."/>
            <person name="Maluk M."/>
            <person name="Odee D.W."/>
            <person name="Kenicer G."/>
            <person name="Young J.P.W."/>
            <person name="Reis V.M."/>
            <person name="Zilli J."/>
            <person name="James E.K."/>
        </authorList>
    </citation>
    <scope>NUCLEOTIDE SEQUENCE</scope>
    <source>
        <strain evidence="1">JPY452</strain>
    </source>
</reference>
<evidence type="ECO:0000313" key="2">
    <source>
        <dbReference type="Proteomes" id="UP001392318"/>
    </source>
</evidence>
<proteinExistence type="predicted"/>